<dbReference type="SUPFAM" id="SSF52980">
    <property type="entry name" value="Restriction endonuclease-like"/>
    <property type="match status" value="1"/>
</dbReference>
<comment type="caution">
    <text evidence="11">The sequence shown here is derived from an EMBL/GenBank/DDBJ whole genome shotgun (WGS) entry which is preliminary data.</text>
</comment>
<evidence type="ECO:0000256" key="3">
    <source>
        <dbReference type="ARBA" id="ARBA00022763"/>
    </source>
</evidence>
<dbReference type="InterPro" id="IPR027417">
    <property type="entry name" value="P-loop_NTPase"/>
</dbReference>
<dbReference type="InterPro" id="IPR038726">
    <property type="entry name" value="PDDEXK_AddAB-type"/>
</dbReference>
<dbReference type="SUPFAM" id="SSF52540">
    <property type="entry name" value="P-loop containing nucleoside triphosphate hydrolases"/>
    <property type="match status" value="1"/>
</dbReference>
<reference evidence="11 12" key="1">
    <citation type="submission" date="2024-09" db="EMBL/GenBank/DDBJ databases">
        <authorList>
            <person name="Sun Q."/>
            <person name="Mori K."/>
        </authorList>
    </citation>
    <scope>NUCLEOTIDE SEQUENCE [LARGE SCALE GENOMIC DNA]</scope>
    <source>
        <strain evidence="11 12">NCAIM B.02301</strain>
    </source>
</reference>
<evidence type="ECO:0000256" key="7">
    <source>
        <dbReference type="ARBA" id="ARBA00022840"/>
    </source>
</evidence>
<keyword evidence="1" id="KW-0540">Nuclease</keyword>
<evidence type="ECO:0000256" key="6">
    <source>
        <dbReference type="ARBA" id="ARBA00022839"/>
    </source>
</evidence>
<dbReference type="Pfam" id="PF12705">
    <property type="entry name" value="PDDEXK_1"/>
    <property type="match status" value="1"/>
</dbReference>
<evidence type="ECO:0000313" key="12">
    <source>
        <dbReference type="Proteomes" id="UP001589833"/>
    </source>
</evidence>
<dbReference type="InterPro" id="IPR011604">
    <property type="entry name" value="PDDEXK-like_dom_sf"/>
</dbReference>
<evidence type="ECO:0000313" key="11">
    <source>
        <dbReference type="EMBL" id="MFC0557763.1"/>
    </source>
</evidence>
<keyword evidence="12" id="KW-1185">Reference proteome</keyword>
<keyword evidence="7" id="KW-0067">ATP-binding</keyword>
<gene>
    <name evidence="11" type="ORF">ACFFH4_01680</name>
</gene>
<keyword evidence="5" id="KW-0347">Helicase</keyword>
<evidence type="ECO:0000256" key="1">
    <source>
        <dbReference type="ARBA" id="ARBA00022722"/>
    </source>
</evidence>
<keyword evidence="6" id="KW-0269">Exonuclease</keyword>
<dbReference type="EMBL" id="JBHLTR010000003">
    <property type="protein sequence ID" value="MFC0557763.1"/>
    <property type="molecule type" value="Genomic_DNA"/>
</dbReference>
<organism evidence="11 12">
    <name type="scientific">Halalkalibacter alkalisediminis</name>
    <dbReference type="NCBI Taxonomy" id="935616"/>
    <lineage>
        <taxon>Bacteria</taxon>
        <taxon>Bacillati</taxon>
        <taxon>Bacillota</taxon>
        <taxon>Bacilli</taxon>
        <taxon>Bacillales</taxon>
        <taxon>Bacillaceae</taxon>
        <taxon>Halalkalibacter</taxon>
    </lineage>
</organism>
<dbReference type="Proteomes" id="UP001589833">
    <property type="component" value="Unassembled WGS sequence"/>
</dbReference>
<dbReference type="InterPro" id="IPR011335">
    <property type="entry name" value="Restrct_endonuc-II-like"/>
</dbReference>
<name>A0ABV6NC99_9BACI</name>
<keyword evidence="2" id="KW-0547">Nucleotide-binding</keyword>
<keyword evidence="3" id="KW-0227">DNA damage</keyword>
<keyword evidence="9" id="KW-0234">DNA repair</keyword>
<dbReference type="Gene3D" id="3.90.320.10">
    <property type="match status" value="1"/>
</dbReference>
<evidence type="ECO:0000256" key="9">
    <source>
        <dbReference type="ARBA" id="ARBA00023204"/>
    </source>
</evidence>
<keyword evidence="4" id="KW-0378">Hydrolase</keyword>
<evidence type="ECO:0000256" key="4">
    <source>
        <dbReference type="ARBA" id="ARBA00022801"/>
    </source>
</evidence>
<evidence type="ECO:0000259" key="10">
    <source>
        <dbReference type="Pfam" id="PF12705"/>
    </source>
</evidence>
<protein>
    <submittedName>
        <fullName evidence="11">PD-(D/E)XK nuclease family protein</fullName>
    </submittedName>
</protein>
<evidence type="ECO:0000256" key="2">
    <source>
        <dbReference type="ARBA" id="ARBA00022741"/>
    </source>
</evidence>
<keyword evidence="8" id="KW-0238">DNA-binding</keyword>
<sequence length="957" mass="111092">MSHTLYGIHVKDVASKERLSRAYSIQKEDKKTAFYVLPSLMWLQEARRKQPGLLITTFDDMASFILKQANVSYIPLTEEERTLFFLQFIKEEEVFHGDLVVSGKARAYADTYGQLKRLGLEVEQIPVALKPLQGLFQSYESQVVHKRGLLDPENILLRAIEIIKEKPEQVQMSVSIDGYLDFSPLQALFIEALKKAGITVEIYLPNHTDFSIVDQTVKELVAIGFDDERGLKEEDIVMTSKELVAASTNEEQWRGVLEEICLSPDPYDKVGILVVDERSGMEPLERYSKGYAVPLNKPKKRKVSTTSIHAFILAILNNNGAPKSKWEQLPFVELILRLYQVNGLDYAKQKQKFLSTGEWEQKELGELFNKMNQLKWKQNETFVHFIKNVRDMIQALPFQSIWEKWFDEEEDVQKLKEVAAEYKALNLIDAQLKKYEQLLTDKGLDRLMMTHELFIEWVQEIGEQLQLFEQRASKQGVSIHTWRDVSLFKGDKLYVVGMNEGVFPAPHHLSGYVQERDLLTELVRFSPPTQEHFKMKQQAQLEQLSYIARDVTFTYVRGIDVNHPLLPSPLLEIEVSKREWSWESRMESSHSFTAEDELEKIAYHVGKGCQVEDVPALVERVSKRLERLEQADEPVTFFENKPLEPVISVTALESYARCPFRYGMERVLQVAEPEAMQERVSPLDIGQMMHAIIEELYMEMEVVGKSFSELRGSLELLPKRLEELFEEKWEQIERQSPEISRFDLQLTKNEWQKRLRRWWQAERKHFWDNANLSTMHILALEKPIRFELKLSDEKTLILTGKADRVDRLDDAIVVYDYKSGQASVKVDEIKTGLKLQLPLYAFAIRDELERMEEGSIKADGATYISLKEPSKRAGNGIWRSEHVGKSSRYQVSSHCRNREDELGTEQFLVNHELRDRIEQLWNGMKTNFPVEPIECSNFCAYRAVCRVTDEKRENANG</sequence>
<accession>A0ABV6NC99</accession>
<feature type="domain" description="PD-(D/E)XK endonuclease-like" evidence="10">
    <location>
        <begin position="647"/>
        <end position="946"/>
    </location>
</feature>
<evidence type="ECO:0000256" key="5">
    <source>
        <dbReference type="ARBA" id="ARBA00022806"/>
    </source>
</evidence>
<proteinExistence type="predicted"/>
<dbReference type="RefSeq" id="WP_273843160.1">
    <property type="nucleotide sequence ID" value="NZ_JAQQWT010000006.1"/>
</dbReference>
<evidence type="ECO:0000256" key="8">
    <source>
        <dbReference type="ARBA" id="ARBA00023125"/>
    </source>
</evidence>